<reference evidence="1" key="1">
    <citation type="submission" date="2020-12" db="EMBL/GenBank/DDBJ databases">
        <authorList>
            <person name="Iha C."/>
        </authorList>
    </citation>
    <scope>NUCLEOTIDE SEQUENCE</scope>
</reference>
<dbReference type="AlphaFoldDB" id="A0A8S1JD89"/>
<evidence type="ECO:0000313" key="2">
    <source>
        <dbReference type="Proteomes" id="UP000708148"/>
    </source>
</evidence>
<sequence length="838" mass="92490">MAAPRGDGDPLGFQSALDRQLQSQGDLSIDAFAAKYPPRGSGPPFLDGVSFDPRRAKYWGLIEEGNSRRSVQSSAEQAKRRKRHDGSLLTRLPAGAMEKLTRHGFVVTEAPFASFGDAFHWIYSDDLPVWVGADAMLHAWHRTYDEMLVDVEVDVLAPRLMGVLEGMRGAVPAAGEDLRGTAIEEGIKDADFFLTVAISLLKGKRVELGEGQGRWRGPSMAVGFEREREGEVEDFGGQQASCLGNDDRVQAALAAIKEEELARWGLWGGPDLFDFSQFKPRGHYLRSGALRRYFRTVMWCGRVEVVVGGGEEGTDTDGLAAALGLLYVLRACGGFGDWEAFEDTLAGFVGEADSMGFRQLEAVLGQYCAQVGLKNMAEFKSTRCLDELLVLIKNSDLGTQAICSSVWFSDLNDPVPITLPSVFTFTGQKFVMDSWAISNSVFDRVLFNGKKVPHQHPSCLDVFFSVLGNSSVASEICAKVRDKDLPYHSQLAAIRSIFDQLPQSAWRKNLYTLWLRLLRTLSMPTTGDEFPQAMRTSAWAAKCTETQAGSWTQLRHDTVLYAKQSYGMKIRCEYPAGYVDPRGEFWDAFLDMVGKAKEILVEGAKVAQGGEEQAVERARGLAKSGKGGMLQALDNGDPVNCFSSSPSFRLLRRQVSILERWEEVLGMLSGIAEKERQQRPLAESEVSFLKKIVRIEHLGSGGPCYDGWYCDLFYKSREDSCAKDLIVADVHSMPPDALNPSGFVLHQGVGPPALMTVVVDAGPDLAVYFGPVFRHHEFELLGMTRLTDEEWEERVGRGEVPAAPGWKTYLAAEERGKGSGGRGVLGRIKTWASHSNRW</sequence>
<dbReference type="Pfam" id="PF11369">
    <property type="entry name" value="DUF3160"/>
    <property type="match status" value="1"/>
</dbReference>
<organism evidence="1 2">
    <name type="scientific">Ostreobium quekettii</name>
    <dbReference type="NCBI Taxonomy" id="121088"/>
    <lineage>
        <taxon>Eukaryota</taxon>
        <taxon>Viridiplantae</taxon>
        <taxon>Chlorophyta</taxon>
        <taxon>core chlorophytes</taxon>
        <taxon>Ulvophyceae</taxon>
        <taxon>TCBD clade</taxon>
        <taxon>Bryopsidales</taxon>
        <taxon>Ostreobineae</taxon>
        <taxon>Ostreobiaceae</taxon>
        <taxon>Ostreobium</taxon>
    </lineage>
</organism>
<proteinExistence type="predicted"/>
<evidence type="ECO:0000313" key="1">
    <source>
        <dbReference type="EMBL" id="CAD7701600.1"/>
    </source>
</evidence>
<protein>
    <recommendedName>
        <fullName evidence="3">DUF3160 domain-containing protein</fullName>
    </recommendedName>
</protein>
<comment type="caution">
    <text evidence="1">The sequence shown here is derived from an EMBL/GenBank/DDBJ whole genome shotgun (WGS) entry which is preliminary data.</text>
</comment>
<name>A0A8S1JD89_9CHLO</name>
<dbReference type="EMBL" id="CAJHUC010001582">
    <property type="protein sequence ID" value="CAD7701600.1"/>
    <property type="molecule type" value="Genomic_DNA"/>
</dbReference>
<evidence type="ECO:0008006" key="3">
    <source>
        <dbReference type="Google" id="ProtNLM"/>
    </source>
</evidence>
<keyword evidence="2" id="KW-1185">Reference proteome</keyword>
<accession>A0A8S1JD89</accession>
<dbReference type="OrthoDB" id="163095at2759"/>
<dbReference type="InterPro" id="IPR022601">
    <property type="entry name" value="DUF3160"/>
</dbReference>
<dbReference type="Proteomes" id="UP000708148">
    <property type="component" value="Unassembled WGS sequence"/>
</dbReference>
<gene>
    <name evidence="1" type="ORF">OSTQU699_LOCUS6957</name>
</gene>
<dbReference type="SMART" id="SM01325">
    <property type="entry name" value="DUF3160"/>
    <property type="match status" value="1"/>
</dbReference>